<dbReference type="OrthoDB" id="4179406at2759"/>
<evidence type="ECO:0000256" key="1">
    <source>
        <dbReference type="SAM" id="MobiDB-lite"/>
    </source>
</evidence>
<dbReference type="InParanoid" id="A0A2P5HK59"/>
<feature type="region of interest" description="Disordered" evidence="1">
    <location>
        <begin position="92"/>
        <end position="182"/>
    </location>
</feature>
<evidence type="ECO:0000313" key="3">
    <source>
        <dbReference type="EMBL" id="POS70627.1"/>
    </source>
</evidence>
<keyword evidence="2" id="KW-0472">Membrane</keyword>
<keyword evidence="4" id="KW-1185">Reference proteome</keyword>
<protein>
    <submittedName>
        <fullName evidence="3">Uncharacterized protein</fullName>
    </submittedName>
</protein>
<organism evidence="3 4">
    <name type="scientific">Diaporthe helianthi</name>
    <dbReference type="NCBI Taxonomy" id="158607"/>
    <lineage>
        <taxon>Eukaryota</taxon>
        <taxon>Fungi</taxon>
        <taxon>Dikarya</taxon>
        <taxon>Ascomycota</taxon>
        <taxon>Pezizomycotina</taxon>
        <taxon>Sordariomycetes</taxon>
        <taxon>Sordariomycetidae</taxon>
        <taxon>Diaporthales</taxon>
        <taxon>Diaporthaceae</taxon>
        <taxon>Diaporthe</taxon>
    </lineage>
</organism>
<dbReference type="Proteomes" id="UP000094444">
    <property type="component" value="Unassembled WGS sequence"/>
</dbReference>
<feature type="compositionally biased region" description="Polar residues" evidence="1">
    <location>
        <begin position="170"/>
        <end position="182"/>
    </location>
</feature>
<comment type="caution">
    <text evidence="3">The sequence shown here is derived from an EMBL/GenBank/DDBJ whole genome shotgun (WGS) entry which is preliminary data.</text>
</comment>
<sequence length="585" mass="65471">MSNSRSRRQEIPVESSWRIVEGENDSFDASVVADEFLDDDAPLSTGPSHLSNLSQLSQLSSQSQGNWHIGSSQDDSTIQDFISRADDERVIMRSPFQPSVPVAARRSPRNQNHSHSPDPEFFMPRVDVDSPRRVSSTASSRTLVPADGQSMRQRAPGRTARGSPTKRRQQNTAPEEQPQSVSQRMFSDLPHGLYNILAWALGVVGMALRMAQTPLAIALAVYFTFGGLIIAQNMFRQSVYTSLSPICRIPGLSYLELPFCPTGPNVPNAGDKPPVEFDSLMNVQERFEEVLEKSANGVSLPMEMKRSEASIRDLRTLVRYSQLQGKDELVLEFDGFIETAKSASNELQKFNSHVGSAVDSVISINRWTSRYLDGLVADQESQGLLGDFTSWVFSPFQPATFSERNLLDKYVEHTALVGDKIADLIIEAQAVLKTLNQAETHLGIIYEFVTRTQETVQSRKDDVLWTIWTLVGANYRRISKLNSQLSLLRRVDSQRSDAVKQVSELIMELEKIQAGLDDLRDRVAEPEVAAASRKGPMPLSVHIETIDRGVERLEHARSRIRAIENDRIHEVLARGKIEERLIEST</sequence>
<feature type="compositionally biased region" description="Polar residues" evidence="1">
    <location>
        <begin position="133"/>
        <end position="142"/>
    </location>
</feature>
<evidence type="ECO:0000256" key="2">
    <source>
        <dbReference type="SAM" id="Phobius"/>
    </source>
</evidence>
<name>A0A2P5HK59_DIAHE</name>
<dbReference type="STRING" id="158607.A0A2P5HK59"/>
<reference evidence="3" key="1">
    <citation type="submission" date="2017-09" db="EMBL/GenBank/DDBJ databases">
        <title>Polyketide synthases of a Diaporthe helianthi virulent isolate.</title>
        <authorList>
            <person name="Baroncelli R."/>
        </authorList>
    </citation>
    <scope>NUCLEOTIDE SEQUENCE [LARGE SCALE GENOMIC DNA]</scope>
    <source>
        <strain evidence="3">7/96</strain>
    </source>
</reference>
<feature type="transmembrane region" description="Helical" evidence="2">
    <location>
        <begin position="215"/>
        <end position="235"/>
    </location>
</feature>
<gene>
    <name evidence="3" type="ORF">DHEL01_v210983</name>
</gene>
<keyword evidence="2" id="KW-0812">Transmembrane</keyword>
<keyword evidence="2" id="KW-1133">Transmembrane helix</keyword>
<accession>A0A2P5HK59</accession>
<evidence type="ECO:0000313" key="4">
    <source>
        <dbReference type="Proteomes" id="UP000094444"/>
    </source>
</evidence>
<feature type="compositionally biased region" description="Polar residues" evidence="1">
    <location>
        <begin position="65"/>
        <end position="75"/>
    </location>
</feature>
<dbReference type="EMBL" id="MAVT02001560">
    <property type="protein sequence ID" value="POS70627.1"/>
    <property type="molecule type" value="Genomic_DNA"/>
</dbReference>
<proteinExistence type="predicted"/>
<dbReference type="AlphaFoldDB" id="A0A2P5HK59"/>
<feature type="region of interest" description="Disordered" evidence="1">
    <location>
        <begin position="56"/>
        <end position="75"/>
    </location>
</feature>